<comment type="caution">
    <text evidence="3">The sequence shown here is derived from an EMBL/GenBank/DDBJ whole genome shotgun (WGS) entry which is preliminary data.</text>
</comment>
<sequence>MLDWPTSALGDHKVDLGVLTWGTLGTPNYHGRQLLRELIRLREQAGLQKLSRIGNGQLPTYHEMQAMLVAYGLEHEECTLYFNLWEQAKKPGWWRECGLRDCSYVCMEQEASTMTEFQLGFLPELLQTERKQSRGRPSGECPIATAAKALRQKEASGPTYAHPRTHSAPRSGRKQQLRLIERAKLPNVTLQVVPQSTGMHAGLVGSVILLDFDDPHEPDIAFTETVLGVAHTQDEARISNMRKVLLEVAAMALSPEDSLDVIKPLARSES</sequence>
<proteinExistence type="predicted"/>
<evidence type="ECO:0000313" key="4">
    <source>
        <dbReference type="Proteomes" id="UP000763557"/>
    </source>
</evidence>
<dbReference type="Proteomes" id="UP000763557">
    <property type="component" value="Unassembled WGS sequence"/>
</dbReference>
<accession>A0ABX2F3N9</accession>
<keyword evidence="4" id="KW-1185">Reference proteome</keyword>
<feature type="compositionally biased region" description="Basic residues" evidence="1">
    <location>
        <begin position="163"/>
        <end position="172"/>
    </location>
</feature>
<name>A0ABX2F3N9_9PSEU</name>
<gene>
    <name evidence="3" type="ORF">GC106_29740</name>
</gene>
<organism evidence="3 4">
    <name type="scientific">Kibdelosporangium persicum</name>
    <dbReference type="NCBI Taxonomy" id="2698649"/>
    <lineage>
        <taxon>Bacteria</taxon>
        <taxon>Bacillati</taxon>
        <taxon>Actinomycetota</taxon>
        <taxon>Actinomycetes</taxon>
        <taxon>Pseudonocardiales</taxon>
        <taxon>Pseudonocardiaceae</taxon>
        <taxon>Kibdelosporangium</taxon>
    </lineage>
</organism>
<evidence type="ECO:0000259" key="2">
    <source>
        <dbReference type="Pfam" id="PF19054"/>
    </source>
</evidence>
<dbReference type="EMBL" id="JAAATY010000007">
    <property type="protein sequence ID" value="NRN65759.1"/>
    <property type="molecule type" value="Genomic_DNA"/>
</dbReference>
<feature type="domain" description="DUF5753" evidence="2">
    <location>
        <begin position="104"/>
        <end position="263"/>
    </location>
</feature>
<feature type="region of interest" description="Disordered" evidence="1">
    <location>
        <begin position="152"/>
        <end position="172"/>
    </location>
</feature>
<dbReference type="Pfam" id="PF19054">
    <property type="entry name" value="DUF5753"/>
    <property type="match status" value="1"/>
</dbReference>
<reference evidence="3 4" key="1">
    <citation type="submission" date="2020-01" db="EMBL/GenBank/DDBJ databases">
        <title>Kibdelosporangium persica a novel Actinomycetes from a hot desert in Iran.</title>
        <authorList>
            <person name="Safaei N."/>
            <person name="Zaburannyi N."/>
            <person name="Mueller R."/>
            <person name="Wink J."/>
        </authorList>
    </citation>
    <scope>NUCLEOTIDE SEQUENCE [LARGE SCALE GENOMIC DNA]</scope>
    <source>
        <strain evidence="3 4">4NS15</strain>
    </source>
</reference>
<protein>
    <submittedName>
        <fullName evidence="3">XRE family transcriptional regulator</fullName>
    </submittedName>
</protein>
<evidence type="ECO:0000256" key="1">
    <source>
        <dbReference type="SAM" id="MobiDB-lite"/>
    </source>
</evidence>
<dbReference type="InterPro" id="IPR043917">
    <property type="entry name" value="DUF5753"/>
</dbReference>
<evidence type="ECO:0000313" key="3">
    <source>
        <dbReference type="EMBL" id="NRN65759.1"/>
    </source>
</evidence>